<comment type="similarity">
    <text evidence="2">Belongs to the SMN family.</text>
</comment>
<dbReference type="CDD" id="cd22852">
    <property type="entry name" value="SMN_C"/>
    <property type="match status" value="1"/>
</dbReference>
<feature type="compositionally biased region" description="Pro residues" evidence="6">
    <location>
        <begin position="78"/>
        <end position="94"/>
    </location>
</feature>
<evidence type="ECO:0000259" key="7">
    <source>
        <dbReference type="Pfam" id="PF20636"/>
    </source>
</evidence>
<protein>
    <recommendedName>
        <fullName evidence="7">Survival Motor Neuron Gemin2-binding domain-containing protein</fullName>
    </recommendedName>
</protein>
<accession>A0A1X2IAW4</accession>
<evidence type="ECO:0000313" key="9">
    <source>
        <dbReference type="Proteomes" id="UP000193560"/>
    </source>
</evidence>
<evidence type="ECO:0000256" key="2">
    <source>
        <dbReference type="ARBA" id="ARBA00005371"/>
    </source>
</evidence>
<dbReference type="OrthoDB" id="197400at2759"/>
<name>A0A1X2IAW4_9FUNG</name>
<proteinExistence type="inferred from homology"/>
<organism evidence="8 9">
    <name type="scientific">Absidia repens</name>
    <dbReference type="NCBI Taxonomy" id="90262"/>
    <lineage>
        <taxon>Eukaryota</taxon>
        <taxon>Fungi</taxon>
        <taxon>Fungi incertae sedis</taxon>
        <taxon>Mucoromycota</taxon>
        <taxon>Mucoromycotina</taxon>
        <taxon>Mucoromycetes</taxon>
        <taxon>Mucorales</taxon>
        <taxon>Cunninghamellaceae</taxon>
        <taxon>Absidia</taxon>
    </lineage>
</organism>
<dbReference type="EMBL" id="MCGE01000017">
    <property type="protein sequence ID" value="ORZ13041.1"/>
    <property type="molecule type" value="Genomic_DNA"/>
</dbReference>
<dbReference type="PANTHER" id="PTHR39267:SF1">
    <property type="entry name" value="SURVIVAL MOTOR NEURON PROTEIN"/>
    <property type="match status" value="1"/>
</dbReference>
<evidence type="ECO:0000256" key="5">
    <source>
        <dbReference type="ARBA" id="ARBA00023242"/>
    </source>
</evidence>
<keyword evidence="9" id="KW-1185">Reference proteome</keyword>
<dbReference type="InterPro" id="IPR047313">
    <property type="entry name" value="SMN_C"/>
</dbReference>
<evidence type="ECO:0000256" key="3">
    <source>
        <dbReference type="ARBA" id="ARBA00022664"/>
    </source>
</evidence>
<dbReference type="InterPro" id="IPR049481">
    <property type="entry name" value="SMN_G2-BD"/>
</dbReference>
<comment type="caution">
    <text evidence="8">The sequence shown here is derived from an EMBL/GenBank/DDBJ whole genome shotgun (WGS) entry which is preliminary data.</text>
</comment>
<dbReference type="Proteomes" id="UP000193560">
    <property type="component" value="Unassembled WGS sequence"/>
</dbReference>
<feature type="compositionally biased region" description="Basic residues" evidence="6">
    <location>
        <begin position="58"/>
        <end position="75"/>
    </location>
</feature>
<dbReference type="AlphaFoldDB" id="A0A1X2IAW4"/>
<feature type="region of interest" description="Disordered" evidence="6">
    <location>
        <begin position="38"/>
        <end position="99"/>
    </location>
</feature>
<feature type="domain" description="Survival Motor Neuron Gemin2-binding" evidence="7">
    <location>
        <begin position="20"/>
        <end position="41"/>
    </location>
</feature>
<evidence type="ECO:0000256" key="4">
    <source>
        <dbReference type="ARBA" id="ARBA00023187"/>
    </source>
</evidence>
<keyword evidence="4" id="KW-0508">mRNA splicing</keyword>
<evidence type="ECO:0000256" key="6">
    <source>
        <dbReference type="SAM" id="MobiDB-lite"/>
    </source>
</evidence>
<reference evidence="8 9" key="1">
    <citation type="submission" date="2016-07" db="EMBL/GenBank/DDBJ databases">
        <title>Pervasive Adenine N6-methylation of Active Genes in Fungi.</title>
        <authorList>
            <consortium name="DOE Joint Genome Institute"/>
            <person name="Mondo S.J."/>
            <person name="Dannebaum R.O."/>
            <person name="Kuo R.C."/>
            <person name="Labutti K."/>
            <person name="Haridas S."/>
            <person name="Kuo A."/>
            <person name="Salamov A."/>
            <person name="Ahrendt S.R."/>
            <person name="Lipzen A."/>
            <person name="Sullivan W."/>
            <person name="Andreopoulos W.B."/>
            <person name="Clum A."/>
            <person name="Lindquist E."/>
            <person name="Daum C."/>
            <person name="Ramamoorthy G.K."/>
            <person name="Gryganskyi A."/>
            <person name="Culley D."/>
            <person name="Magnuson J.K."/>
            <person name="James T.Y."/>
            <person name="O'Malley M.A."/>
            <person name="Stajich J.E."/>
            <person name="Spatafora J.W."/>
            <person name="Visel A."/>
            <person name="Grigoriev I.V."/>
        </authorList>
    </citation>
    <scope>NUCLEOTIDE SEQUENCE [LARGE SCALE GENOMIC DNA]</scope>
    <source>
        <strain evidence="8 9">NRRL 1336</strain>
    </source>
</reference>
<dbReference type="Pfam" id="PF20635">
    <property type="entry name" value="SMN_YG-box"/>
    <property type="match status" value="1"/>
</dbReference>
<dbReference type="GO" id="GO:0005634">
    <property type="term" value="C:nucleus"/>
    <property type="evidence" value="ECO:0007669"/>
    <property type="project" value="UniProtKB-SubCell"/>
</dbReference>
<gene>
    <name evidence="8" type="ORF">BCR42DRAFT_70174</name>
</gene>
<keyword evidence="5" id="KW-0539">Nucleus</keyword>
<keyword evidence="3" id="KW-0507">mRNA processing</keyword>
<dbReference type="GO" id="GO:0008380">
    <property type="term" value="P:RNA splicing"/>
    <property type="evidence" value="ECO:0007669"/>
    <property type="project" value="UniProtKB-KW"/>
</dbReference>
<dbReference type="GO" id="GO:0006397">
    <property type="term" value="P:mRNA processing"/>
    <property type="evidence" value="ECO:0007669"/>
    <property type="project" value="UniProtKB-KW"/>
</dbReference>
<feature type="compositionally biased region" description="Basic and acidic residues" evidence="6">
    <location>
        <begin position="38"/>
        <end position="47"/>
    </location>
</feature>
<dbReference type="Pfam" id="PF20636">
    <property type="entry name" value="SMN_G2-BD"/>
    <property type="match status" value="1"/>
</dbReference>
<feature type="region of interest" description="Disordered" evidence="6">
    <location>
        <begin position="1"/>
        <end position="23"/>
    </location>
</feature>
<evidence type="ECO:0000313" key="8">
    <source>
        <dbReference type="EMBL" id="ORZ13041.1"/>
    </source>
</evidence>
<dbReference type="STRING" id="90262.A0A1X2IAW4"/>
<comment type="subcellular location">
    <subcellularLocation>
        <location evidence="1">Nucleus</location>
    </subcellularLocation>
</comment>
<dbReference type="InterPro" id="IPR040424">
    <property type="entry name" value="Smn1"/>
</dbReference>
<sequence length="127" mass="14534">MNGEDPYIGQVIYNTGGGKGDAWDDSELIDFWDKAKEAYKKRQDPQNKKTTPFSTEKRYKHKQRIEKRTSLKRKTPSPTLPPKTPIPPRSPPTPQTNDNDSFTHMIMAWYYAGYYTGLYIGGSNSAQ</sequence>
<evidence type="ECO:0000256" key="1">
    <source>
        <dbReference type="ARBA" id="ARBA00004123"/>
    </source>
</evidence>
<dbReference type="PANTHER" id="PTHR39267">
    <property type="entry name" value="SURVIVAL MOTOR NEURON-LIKE PROTEIN 1"/>
    <property type="match status" value="1"/>
</dbReference>